<dbReference type="Gene3D" id="3.90.1200.10">
    <property type="match status" value="1"/>
</dbReference>
<dbReference type="KEGG" id="sscu:CEP64_00735"/>
<dbReference type="AlphaFoldDB" id="A0AAI8GSN6"/>
<dbReference type="Gene3D" id="3.30.200.20">
    <property type="entry name" value="Phosphorylase Kinase, domain 1"/>
    <property type="match status" value="1"/>
</dbReference>
<dbReference type="PIRSF" id="PIRSF006221">
    <property type="entry name" value="Ketosamine-3-kinase"/>
    <property type="match status" value="1"/>
</dbReference>
<dbReference type="Proteomes" id="UP000197058">
    <property type="component" value="Chromosome"/>
</dbReference>
<comment type="similarity">
    <text evidence="1">Belongs to the fructosamine kinase family.</text>
</comment>
<keyword evidence="1 2" id="KW-0418">Kinase</keyword>
<name>A0AAI8GSN6_MAMSC</name>
<organism evidence="2 3">
    <name type="scientific">Mammaliicoccus sciuri</name>
    <name type="common">Staphylococcus sciuri</name>
    <dbReference type="NCBI Taxonomy" id="1296"/>
    <lineage>
        <taxon>Bacteria</taxon>
        <taxon>Bacillati</taxon>
        <taxon>Bacillota</taxon>
        <taxon>Bacilli</taxon>
        <taxon>Bacillales</taxon>
        <taxon>Staphylococcaceae</taxon>
        <taxon>Mammaliicoccus</taxon>
    </lineage>
</organism>
<dbReference type="Pfam" id="PF03881">
    <property type="entry name" value="Fructosamin_kin"/>
    <property type="match status" value="1"/>
</dbReference>
<dbReference type="InterPro" id="IPR011009">
    <property type="entry name" value="Kinase-like_dom_sf"/>
</dbReference>
<reference evidence="3" key="1">
    <citation type="submission" date="2017-06" db="EMBL/GenBank/DDBJ databases">
        <title>FDA dAtabase for Regulatory Grade micrObial Sequences (FDA-ARGOS): Supporting development and validation of Infectious Disease Dx tests.</title>
        <authorList>
            <person name="Goldberg B."/>
            <person name="Campos J."/>
            <person name="Tallon L."/>
            <person name="Sadzewicz L."/>
            <person name="Sengamalay N."/>
            <person name="Ott S."/>
            <person name="Godinez A."/>
            <person name="Nagaraj S."/>
            <person name="Vavikolanu K."/>
            <person name="Nadendla S."/>
            <person name="George J."/>
            <person name="Geyer C."/>
            <person name="Sichtig H."/>
        </authorList>
    </citation>
    <scope>NUCLEOTIDE SEQUENCE [LARGE SCALE GENOMIC DNA]</scope>
    <source>
        <strain evidence="3">FDAARGOS_285</strain>
    </source>
</reference>
<dbReference type="PANTHER" id="PTHR12149:SF8">
    <property type="entry name" value="PROTEIN-RIBULOSAMINE 3-KINASE"/>
    <property type="match status" value="1"/>
</dbReference>
<dbReference type="EMBL" id="CP022046">
    <property type="protein sequence ID" value="ASE33173.1"/>
    <property type="molecule type" value="Genomic_DNA"/>
</dbReference>
<evidence type="ECO:0000313" key="3">
    <source>
        <dbReference type="Proteomes" id="UP000197058"/>
    </source>
</evidence>
<evidence type="ECO:0000313" key="2">
    <source>
        <dbReference type="EMBL" id="ASE33173.1"/>
    </source>
</evidence>
<dbReference type="GO" id="GO:0016301">
    <property type="term" value="F:kinase activity"/>
    <property type="evidence" value="ECO:0007669"/>
    <property type="project" value="UniProtKB-UniRule"/>
</dbReference>
<gene>
    <name evidence="2" type="ORF">CEP64_00735</name>
</gene>
<evidence type="ECO:0000256" key="1">
    <source>
        <dbReference type="PIRNR" id="PIRNR006221"/>
    </source>
</evidence>
<dbReference type="PANTHER" id="PTHR12149">
    <property type="entry name" value="FRUCTOSAMINE 3 KINASE-RELATED PROTEIN"/>
    <property type="match status" value="1"/>
</dbReference>
<dbReference type="InterPro" id="IPR016477">
    <property type="entry name" value="Fructo-/Ketosamine-3-kinase"/>
</dbReference>
<accession>A0AAI8GSN6</accession>
<protein>
    <submittedName>
        <fullName evidence="2">Fructosamine kinase</fullName>
    </submittedName>
</protein>
<dbReference type="RefSeq" id="WP_088592149.1">
    <property type="nucleotide sequence ID" value="NZ_CP022046.2"/>
</dbReference>
<keyword evidence="1" id="KW-0808">Transferase</keyword>
<sequence>MNKDWQSQLPIDDIKELIPVSGGDVNEAYRIERQIGTDFLLVQHNRSEGFYAAEIAGLEAFEEAGVTAPVVKGYGQIKGDAYLILSYLEEGRRGSQSELGKLVAKLHSHYQQDDKFGFHLPYHGSDITFENGWKDTWINIFVEQRLDQLRDEIVRRGLWSKDELQQFEQVRTVIIEALTEHKSKPSLLHGDLWAGNFMFLSNGEPALFDPSPLYGDREFDLGATRVFGGFTEAFYKAYDEALPLSKGANERIKFYELYLLMVHLVKFGSMYAGSVQRTMDDILNDK</sequence>
<dbReference type="SUPFAM" id="SSF56112">
    <property type="entry name" value="Protein kinase-like (PK-like)"/>
    <property type="match status" value="1"/>
</dbReference>
<proteinExistence type="inferred from homology"/>